<sequence>MCGSSKRCKLVLLTALMGAVLLVLADTVGRSVLAPKEIPSGLIAALIGAPYFMWLMWLANRKKSS</sequence>
<reference evidence="9 10" key="1">
    <citation type="submission" date="2023-07" db="EMBL/GenBank/DDBJ databases">
        <title>Sorghum-associated microbial communities from plants grown in Nebraska, USA.</title>
        <authorList>
            <person name="Schachtman D."/>
        </authorList>
    </citation>
    <scope>NUCLEOTIDE SEQUENCE [LARGE SCALE GENOMIC DNA]</scope>
    <source>
        <strain evidence="9 10">CC482</strain>
    </source>
</reference>
<evidence type="ECO:0000256" key="3">
    <source>
        <dbReference type="ARBA" id="ARBA00022448"/>
    </source>
</evidence>
<evidence type="ECO:0000256" key="1">
    <source>
        <dbReference type="ARBA" id="ARBA00004651"/>
    </source>
</evidence>
<dbReference type="PANTHER" id="PTHR30472:SF25">
    <property type="entry name" value="ABC TRANSPORTER PERMEASE PROTEIN MJ0876-RELATED"/>
    <property type="match status" value="1"/>
</dbReference>
<evidence type="ECO:0000256" key="8">
    <source>
        <dbReference type="SAM" id="Phobius"/>
    </source>
</evidence>
<evidence type="ECO:0000256" key="2">
    <source>
        <dbReference type="ARBA" id="ARBA00007935"/>
    </source>
</evidence>
<comment type="caution">
    <text evidence="9">The sequence shown here is derived from an EMBL/GenBank/DDBJ whole genome shotgun (WGS) entry which is preliminary data.</text>
</comment>
<accession>A0ABT9U1V2</accession>
<gene>
    <name evidence="9" type="ORF">J2T15_003034</name>
</gene>
<evidence type="ECO:0000256" key="5">
    <source>
        <dbReference type="ARBA" id="ARBA00022692"/>
    </source>
</evidence>
<keyword evidence="5 8" id="KW-0812">Transmembrane</keyword>
<keyword evidence="4" id="KW-1003">Cell membrane</keyword>
<proteinExistence type="inferred from homology"/>
<keyword evidence="7 8" id="KW-0472">Membrane</keyword>
<comment type="similarity">
    <text evidence="2">Belongs to the binding-protein-dependent transport system permease family. FecCD subfamily.</text>
</comment>
<comment type="subcellular location">
    <subcellularLocation>
        <location evidence="1">Cell membrane</location>
        <topology evidence="1">Multi-pass membrane protein</topology>
    </subcellularLocation>
</comment>
<dbReference type="PANTHER" id="PTHR30472">
    <property type="entry name" value="FERRIC ENTEROBACTIN TRANSPORT SYSTEM PERMEASE PROTEIN"/>
    <property type="match status" value="1"/>
</dbReference>
<organism evidence="9 10">
    <name type="scientific">Paenibacillus harenae</name>
    <dbReference type="NCBI Taxonomy" id="306543"/>
    <lineage>
        <taxon>Bacteria</taxon>
        <taxon>Bacillati</taxon>
        <taxon>Bacillota</taxon>
        <taxon>Bacilli</taxon>
        <taxon>Bacillales</taxon>
        <taxon>Paenibacillaceae</taxon>
        <taxon>Paenibacillus</taxon>
    </lineage>
</organism>
<dbReference type="Gene3D" id="1.10.3470.10">
    <property type="entry name" value="ABC transporter involved in vitamin B12 uptake, BtuC"/>
    <property type="match status" value="1"/>
</dbReference>
<evidence type="ECO:0000313" key="9">
    <source>
        <dbReference type="EMBL" id="MDQ0113593.1"/>
    </source>
</evidence>
<evidence type="ECO:0000256" key="4">
    <source>
        <dbReference type="ARBA" id="ARBA00022475"/>
    </source>
</evidence>
<dbReference type="InterPro" id="IPR037294">
    <property type="entry name" value="ABC_BtuC-like"/>
</dbReference>
<dbReference type="SUPFAM" id="SSF81345">
    <property type="entry name" value="ABC transporter involved in vitamin B12 uptake, BtuC"/>
    <property type="match status" value="1"/>
</dbReference>
<keyword evidence="3" id="KW-0813">Transport</keyword>
<evidence type="ECO:0000256" key="7">
    <source>
        <dbReference type="ARBA" id="ARBA00023136"/>
    </source>
</evidence>
<dbReference type="Proteomes" id="UP001229346">
    <property type="component" value="Unassembled WGS sequence"/>
</dbReference>
<keyword evidence="10" id="KW-1185">Reference proteome</keyword>
<dbReference type="InterPro" id="IPR000522">
    <property type="entry name" value="ABC_transptr_permease_BtuC"/>
</dbReference>
<dbReference type="Pfam" id="PF01032">
    <property type="entry name" value="FecCD"/>
    <property type="match status" value="1"/>
</dbReference>
<feature type="transmembrane region" description="Helical" evidence="8">
    <location>
        <begin position="41"/>
        <end position="59"/>
    </location>
</feature>
<keyword evidence="6 8" id="KW-1133">Transmembrane helix</keyword>
<name>A0ABT9U1V2_PAEHA</name>
<evidence type="ECO:0000313" key="10">
    <source>
        <dbReference type="Proteomes" id="UP001229346"/>
    </source>
</evidence>
<protein>
    <submittedName>
        <fullName evidence="9">ABC-type Fe3+-siderophore transport system permease subunit</fullName>
    </submittedName>
</protein>
<evidence type="ECO:0000256" key="6">
    <source>
        <dbReference type="ARBA" id="ARBA00022989"/>
    </source>
</evidence>
<dbReference type="EMBL" id="JAUSSU010000005">
    <property type="protein sequence ID" value="MDQ0113593.1"/>
    <property type="molecule type" value="Genomic_DNA"/>
</dbReference>